<keyword evidence="3" id="KW-1185">Reference proteome</keyword>
<organism evidence="2 3">
    <name type="scientific">Ancylostoma duodenale</name>
    <dbReference type="NCBI Taxonomy" id="51022"/>
    <lineage>
        <taxon>Eukaryota</taxon>
        <taxon>Metazoa</taxon>
        <taxon>Ecdysozoa</taxon>
        <taxon>Nematoda</taxon>
        <taxon>Chromadorea</taxon>
        <taxon>Rhabditida</taxon>
        <taxon>Rhabditina</taxon>
        <taxon>Rhabditomorpha</taxon>
        <taxon>Strongyloidea</taxon>
        <taxon>Ancylostomatidae</taxon>
        <taxon>Ancylostomatinae</taxon>
        <taxon>Ancylostoma</taxon>
    </lineage>
</organism>
<sequence>MDQAELREEKVLSQECEERNRQLKNRIWLVYRDELRRVQDLPASRKSGNGQRDTATKKNVRL</sequence>
<name>A0A0C2DEH0_9BILA</name>
<dbReference type="EMBL" id="KN726401">
    <property type="protein sequence ID" value="KIH68343.1"/>
    <property type="molecule type" value="Genomic_DNA"/>
</dbReference>
<gene>
    <name evidence="2" type="ORF">ANCDUO_01322</name>
</gene>
<evidence type="ECO:0000313" key="2">
    <source>
        <dbReference type="EMBL" id="KIH68343.1"/>
    </source>
</evidence>
<feature type="region of interest" description="Disordered" evidence="1">
    <location>
        <begin position="39"/>
        <end position="62"/>
    </location>
</feature>
<reference evidence="2 3" key="1">
    <citation type="submission" date="2013-12" db="EMBL/GenBank/DDBJ databases">
        <title>Draft genome of the parsitic nematode Ancylostoma duodenale.</title>
        <authorList>
            <person name="Mitreva M."/>
        </authorList>
    </citation>
    <scope>NUCLEOTIDE SEQUENCE [LARGE SCALE GENOMIC DNA]</scope>
    <source>
        <strain evidence="2 3">Zhejiang</strain>
    </source>
</reference>
<accession>A0A0C2DEH0</accession>
<dbReference type="AlphaFoldDB" id="A0A0C2DEH0"/>
<evidence type="ECO:0000256" key="1">
    <source>
        <dbReference type="SAM" id="MobiDB-lite"/>
    </source>
</evidence>
<proteinExistence type="predicted"/>
<protein>
    <submittedName>
        <fullName evidence="2">Uncharacterized protein</fullName>
    </submittedName>
</protein>
<dbReference type="Proteomes" id="UP000054047">
    <property type="component" value="Unassembled WGS sequence"/>
</dbReference>
<evidence type="ECO:0000313" key="3">
    <source>
        <dbReference type="Proteomes" id="UP000054047"/>
    </source>
</evidence>